<dbReference type="PROSITE" id="PS00360">
    <property type="entry name" value="RIBOSOMAL_S9"/>
    <property type="match status" value="1"/>
</dbReference>
<dbReference type="GO" id="GO:0006412">
    <property type="term" value="P:translation"/>
    <property type="evidence" value="ECO:0007669"/>
    <property type="project" value="UniProtKB-UniRule"/>
</dbReference>
<dbReference type="Proteomes" id="UP000192393">
    <property type="component" value="Unassembled WGS sequence"/>
</dbReference>
<dbReference type="InterPro" id="IPR014721">
    <property type="entry name" value="Ribsml_uS5_D2-typ_fold_subgr"/>
</dbReference>
<dbReference type="SUPFAM" id="SSF54211">
    <property type="entry name" value="Ribosomal protein S5 domain 2-like"/>
    <property type="match status" value="1"/>
</dbReference>
<dbReference type="AlphaFoldDB" id="A0A1W1ZRA8"/>
<dbReference type="STRING" id="1434700.SAMN06296427_103180"/>
<dbReference type="NCBIfam" id="NF001099">
    <property type="entry name" value="PRK00132.1"/>
    <property type="match status" value="1"/>
</dbReference>
<evidence type="ECO:0000256" key="6">
    <source>
        <dbReference type="RuleBase" id="RU003815"/>
    </source>
</evidence>
<dbReference type="OrthoDB" id="9803965at2"/>
<evidence type="ECO:0000256" key="4">
    <source>
        <dbReference type="ARBA" id="ARBA00035259"/>
    </source>
</evidence>
<dbReference type="HAMAP" id="MF_00532_B">
    <property type="entry name" value="Ribosomal_uS9_B"/>
    <property type="match status" value="1"/>
</dbReference>
<dbReference type="Pfam" id="PF00380">
    <property type="entry name" value="Ribosomal_S9"/>
    <property type="match status" value="1"/>
</dbReference>
<reference evidence="7 8" key="1">
    <citation type="submission" date="2017-04" db="EMBL/GenBank/DDBJ databases">
        <authorList>
            <person name="Afonso C.L."/>
            <person name="Miller P.J."/>
            <person name="Scott M.A."/>
            <person name="Spackman E."/>
            <person name="Goraichik I."/>
            <person name="Dimitrov K.M."/>
            <person name="Suarez D.L."/>
            <person name="Swayne D.E."/>
        </authorList>
    </citation>
    <scope>NUCLEOTIDE SEQUENCE [LARGE SCALE GENOMIC DNA]</scope>
    <source>
        <strain evidence="7 8">CGMCC 1.12708</strain>
    </source>
</reference>
<dbReference type="GO" id="GO:0003735">
    <property type="term" value="F:structural constituent of ribosome"/>
    <property type="evidence" value="ECO:0007669"/>
    <property type="project" value="InterPro"/>
</dbReference>
<accession>A0A1W1ZRA8</accession>
<dbReference type="InterPro" id="IPR000754">
    <property type="entry name" value="Ribosomal_uS9"/>
</dbReference>
<evidence type="ECO:0000256" key="3">
    <source>
        <dbReference type="ARBA" id="ARBA00023274"/>
    </source>
</evidence>
<dbReference type="PANTHER" id="PTHR21569">
    <property type="entry name" value="RIBOSOMAL PROTEIN S9"/>
    <property type="match status" value="1"/>
</dbReference>
<gene>
    <name evidence="5" type="primary">rpsI</name>
    <name evidence="7" type="ORF">SAMN06296427_103180</name>
</gene>
<dbReference type="GO" id="GO:0022627">
    <property type="term" value="C:cytosolic small ribosomal subunit"/>
    <property type="evidence" value="ECO:0007669"/>
    <property type="project" value="TreeGrafter"/>
</dbReference>
<sequence length="128" mass="14534">MAIVHKIGRRKTAVARVYLQEGNGEIFVNGRELKEYFTTGVLQYKVEQPLTITGTKGKYNVDIKVFGGGITGQAEAIRLGISRALCEVDTDFRGQLKPEGLLTRDPRMVERKKFGQKKARKRFQFSKR</sequence>
<dbReference type="InterPro" id="IPR020568">
    <property type="entry name" value="Ribosomal_Su5_D2-typ_SF"/>
</dbReference>
<proteinExistence type="inferred from homology"/>
<evidence type="ECO:0000313" key="7">
    <source>
        <dbReference type="EMBL" id="SMC51070.1"/>
    </source>
</evidence>
<keyword evidence="8" id="KW-1185">Reference proteome</keyword>
<dbReference type="Gene3D" id="3.30.230.10">
    <property type="match status" value="1"/>
</dbReference>
<dbReference type="InterPro" id="IPR023035">
    <property type="entry name" value="Ribosomal_uS9_bac/plastid"/>
</dbReference>
<organism evidence="7 8">
    <name type="scientific">Moheibacter sediminis</name>
    <dbReference type="NCBI Taxonomy" id="1434700"/>
    <lineage>
        <taxon>Bacteria</taxon>
        <taxon>Pseudomonadati</taxon>
        <taxon>Bacteroidota</taxon>
        <taxon>Flavobacteriia</taxon>
        <taxon>Flavobacteriales</taxon>
        <taxon>Weeksellaceae</taxon>
        <taxon>Moheibacter</taxon>
    </lineage>
</organism>
<comment type="similarity">
    <text evidence="1 5 6">Belongs to the universal ribosomal protein uS9 family.</text>
</comment>
<keyword evidence="3 5" id="KW-0687">Ribonucleoprotein</keyword>
<dbReference type="GO" id="GO:0003723">
    <property type="term" value="F:RNA binding"/>
    <property type="evidence" value="ECO:0007669"/>
    <property type="project" value="TreeGrafter"/>
</dbReference>
<dbReference type="EMBL" id="FWXS01000003">
    <property type="protein sequence ID" value="SMC51070.1"/>
    <property type="molecule type" value="Genomic_DNA"/>
</dbReference>
<evidence type="ECO:0000256" key="5">
    <source>
        <dbReference type="HAMAP-Rule" id="MF_00532"/>
    </source>
</evidence>
<evidence type="ECO:0000256" key="1">
    <source>
        <dbReference type="ARBA" id="ARBA00005251"/>
    </source>
</evidence>
<evidence type="ECO:0000313" key="8">
    <source>
        <dbReference type="Proteomes" id="UP000192393"/>
    </source>
</evidence>
<dbReference type="InterPro" id="IPR020574">
    <property type="entry name" value="Ribosomal_uS9_CS"/>
</dbReference>
<dbReference type="RefSeq" id="WP_084016765.1">
    <property type="nucleotide sequence ID" value="NZ_FWXS01000003.1"/>
</dbReference>
<keyword evidence="2 5" id="KW-0689">Ribosomal protein</keyword>
<dbReference type="FunFam" id="3.30.230.10:FF:000001">
    <property type="entry name" value="30S ribosomal protein S9"/>
    <property type="match status" value="1"/>
</dbReference>
<name>A0A1W1ZRA8_9FLAO</name>
<dbReference type="PANTHER" id="PTHR21569:SF1">
    <property type="entry name" value="SMALL RIBOSOMAL SUBUNIT PROTEIN US9M"/>
    <property type="match status" value="1"/>
</dbReference>
<evidence type="ECO:0000256" key="2">
    <source>
        <dbReference type="ARBA" id="ARBA00022980"/>
    </source>
</evidence>
<protein>
    <recommendedName>
        <fullName evidence="4 5">Small ribosomal subunit protein uS9</fullName>
    </recommendedName>
</protein>